<evidence type="ECO:0000256" key="1">
    <source>
        <dbReference type="SAM" id="MobiDB-lite"/>
    </source>
</evidence>
<evidence type="ECO:0000313" key="2">
    <source>
        <dbReference type="EMBL" id="EDP95201.1"/>
    </source>
</evidence>
<dbReference type="EMBL" id="ABIB01000010">
    <property type="protein sequence ID" value="EDP95201.1"/>
    <property type="molecule type" value="Genomic_DNA"/>
</dbReference>
<proteinExistence type="predicted"/>
<dbReference type="HOGENOM" id="CLU_3382381_0_0_10"/>
<evidence type="ECO:0000313" key="3">
    <source>
        <dbReference type="Proteomes" id="UP000002945"/>
    </source>
</evidence>
<gene>
    <name evidence="2" type="ORF">KAOT1_06947</name>
</gene>
<dbReference type="AlphaFoldDB" id="A9E5N2"/>
<comment type="caution">
    <text evidence="2">The sequence shown here is derived from an EMBL/GenBank/DDBJ whole genome shotgun (WGS) entry which is preliminary data.</text>
</comment>
<organism evidence="2 3">
    <name type="scientific">Kordia algicida OT-1</name>
    <dbReference type="NCBI Taxonomy" id="391587"/>
    <lineage>
        <taxon>Bacteria</taxon>
        <taxon>Pseudomonadati</taxon>
        <taxon>Bacteroidota</taxon>
        <taxon>Flavobacteriia</taxon>
        <taxon>Flavobacteriales</taxon>
        <taxon>Flavobacteriaceae</taxon>
        <taxon>Kordia</taxon>
    </lineage>
</organism>
<keyword evidence="3" id="KW-1185">Reference proteome</keyword>
<feature type="region of interest" description="Disordered" evidence="1">
    <location>
        <begin position="1"/>
        <end position="33"/>
    </location>
</feature>
<accession>A9E5N2</accession>
<protein>
    <submittedName>
        <fullName evidence="2">Uncharacterized protein</fullName>
    </submittedName>
</protein>
<dbReference type="Proteomes" id="UP000002945">
    <property type="component" value="Unassembled WGS sequence"/>
</dbReference>
<feature type="compositionally biased region" description="Basic and acidic residues" evidence="1">
    <location>
        <begin position="1"/>
        <end position="10"/>
    </location>
</feature>
<reference evidence="2 3" key="1">
    <citation type="journal article" date="2011" name="J. Bacteriol.">
        <title>Genome sequence of the algicidal bacterium Kordia algicida OT-1.</title>
        <authorList>
            <person name="Lee H.S."/>
            <person name="Kang S.G."/>
            <person name="Kwon K.K."/>
            <person name="Lee J.H."/>
            <person name="Kim S.J."/>
        </authorList>
    </citation>
    <scope>NUCLEOTIDE SEQUENCE [LARGE SCALE GENOMIC DNA]</scope>
    <source>
        <strain evidence="2 3">OT-1</strain>
    </source>
</reference>
<sequence>MLENLKKYETENAQFLQGGVGSDGGNSESQSDF</sequence>
<name>A9E5N2_9FLAO</name>